<feature type="compositionally biased region" description="Polar residues" evidence="1">
    <location>
        <begin position="50"/>
        <end position="62"/>
    </location>
</feature>
<dbReference type="Proteomes" id="UP001484179">
    <property type="component" value="Chromosome 2"/>
</dbReference>
<evidence type="ECO:0000313" key="2">
    <source>
        <dbReference type="EMBL" id="WZW57460.1"/>
    </source>
</evidence>
<reference evidence="2 3" key="1">
    <citation type="submission" date="2024-04" db="EMBL/GenBank/DDBJ databases">
        <title>Biological Control Activity of Plant Growth Promoting Rhizobacteria Burkholderia pyrrocinia BX1 against Tobacco black shank Introduction Tobacco black shank (TBS) caused by the oomycete Phytophthora. nicotianae (P. nicotianae) has become a destructive soil.</title>
        <authorList>
            <person name="Liu X."/>
            <person name="Shu C."/>
        </authorList>
    </citation>
    <scope>NUCLEOTIDE SEQUENCE [LARGE SCALE GENOMIC DNA]</scope>
    <source>
        <strain evidence="2 3">BX1</strain>
    </source>
</reference>
<evidence type="ECO:0000313" key="3">
    <source>
        <dbReference type="Proteomes" id="UP001484179"/>
    </source>
</evidence>
<dbReference type="RefSeq" id="WP_096475569.1">
    <property type="nucleotide sequence ID" value="NZ_CP150850.1"/>
</dbReference>
<protein>
    <submittedName>
        <fullName evidence="2">Uncharacterized protein</fullName>
    </submittedName>
</protein>
<keyword evidence="3" id="KW-1185">Reference proteome</keyword>
<evidence type="ECO:0000256" key="1">
    <source>
        <dbReference type="SAM" id="MobiDB-lite"/>
    </source>
</evidence>
<proteinExistence type="predicted"/>
<gene>
    <name evidence="2" type="ORF">WN985_18560</name>
</gene>
<organism evidence="2 3">
    <name type="scientific">Burkholderia pyrrocinia</name>
    <name type="common">Pseudomonas pyrrocinia</name>
    <dbReference type="NCBI Taxonomy" id="60550"/>
    <lineage>
        <taxon>Bacteria</taxon>
        <taxon>Pseudomonadati</taxon>
        <taxon>Pseudomonadota</taxon>
        <taxon>Betaproteobacteria</taxon>
        <taxon>Burkholderiales</taxon>
        <taxon>Burkholderiaceae</taxon>
        <taxon>Burkholderia</taxon>
        <taxon>Burkholderia cepacia complex</taxon>
    </lineage>
</organism>
<accession>A0ABZ3BVB8</accession>
<feature type="region of interest" description="Disordered" evidence="1">
    <location>
        <begin position="39"/>
        <end position="62"/>
    </location>
</feature>
<name>A0ABZ3BVB8_BURPY</name>
<sequence>MGNSNLGNGSPAFFERARFMLFLVFGFGIAPTPEGMQQKITDKSVPAGSRNATSAYSRTNFL</sequence>
<dbReference type="EMBL" id="CP150850">
    <property type="protein sequence ID" value="WZW57460.1"/>
    <property type="molecule type" value="Genomic_DNA"/>
</dbReference>